<gene>
    <name evidence="2" type="ORF">SAMN04488696_0873</name>
</gene>
<dbReference type="AlphaFoldDB" id="A0A1I4PTR7"/>
<evidence type="ECO:0000259" key="1">
    <source>
        <dbReference type="Pfam" id="PF05223"/>
    </source>
</evidence>
<evidence type="ECO:0000313" key="2">
    <source>
        <dbReference type="EMBL" id="SFM30863.1"/>
    </source>
</evidence>
<feature type="domain" description="NTF2-like N-terminal transpeptidase" evidence="1">
    <location>
        <begin position="28"/>
        <end position="137"/>
    </location>
</feature>
<dbReference type="Proteomes" id="UP000198535">
    <property type="component" value="Unassembled WGS sequence"/>
</dbReference>
<dbReference type="InterPro" id="IPR007887">
    <property type="entry name" value="MecA_N"/>
</dbReference>
<dbReference type="OrthoDB" id="124677at2157"/>
<sequence>MKKAVITTILTLVLVSLLTAGCTGIGSSPSKTVEDFVSEFDEGNYDTCYDMMSSEYKQGTGLADFVDICKDVNPDKYQFIEVTKEYVDEDSAVVDVLVNESSVAIKFSLRNFIEVEPEFEETTKVIELLKEEDEWKITEFPYALT</sequence>
<evidence type="ECO:0000313" key="3">
    <source>
        <dbReference type="Proteomes" id="UP000198535"/>
    </source>
</evidence>
<dbReference type="RefSeq" id="WP_143072272.1">
    <property type="nucleotide sequence ID" value="NZ_FOUJ01000001.1"/>
</dbReference>
<dbReference type="Pfam" id="PF05223">
    <property type="entry name" value="MecA_N"/>
    <property type="match status" value="1"/>
</dbReference>
<protein>
    <recommendedName>
        <fullName evidence="1">NTF2-like N-terminal transpeptidase domain-containing protein</fullName>
    </recommendedName>
</protein>
<organism evidence="2 3">
    <name type="scientific">Methanolobus profundi</name>
    <dbReference type="NCBI Taxonomy" id="487685"/>
    <lineage>
        <taxon>Archaea</taxon>
        <taxon>Methanobacteriati</taxon>
        <taxon>Methanobacteriota</taxon>
        <taxon>Stenosarchaea group</taxon>
        <taxon>Methanomicrobia</taxon>
        <taxon>Methanosarcinales</taxon>
        <taxon>Methanosarcinaceae</taxon>
        <taxon>Methanolobus</taxon>
    </lineage>
</organism>
<dbReference type="Gene3D" id="3.10.450.100">
    <property type="entry name" value="NTF2-like, domain 1"/>
    <property type="match status" value="1"/>
</dbReference>
<accession>A0A1I4PTR7</accession>
<proteinExistence type="predicted"/>
<name>A0A1I4PTR7_9EURY</name>
<reference evidence="3" key="1">
    <citation type="submission" date="2016-10" db="EMBL/GenBank/DDBJ databases">
        <authorList>
            <person name="Varghese N."/>
            <person name="Submissions S."/>
        </authorList>
    </citation>
    <scope>NUCLEOTIDE SEQUENCE [LARGE SCALE GENOMIC DNA]</scope>
    <source>
        <strain evidence="3">Mob M</strain>
    </source>
</reference>
<dbReference type="EMBL" id="FOUJ01000001">
    <property type="protein sequence ID" value="SFM30863.1"/>
    <property type="molecule type" value="Genomic_DNA"/>
</dbReference>
<keyword evidence="3" id="KW-1185">Reference proteome</keyword>
<dbReference type="PROSITE" id="PS51257">
    <property type="entry name" value="PROKAR_LIPOPROTEIN"/>
    <property type="match status" value="1"/>
</dbReference>
<dbReference type="GO" id="GO:0046677">
    <property type="term" value="P:response to antibiotic"/>
    <property type="evidence" value="ECO:0007669"/>
    <property type="project" value="InterPro"/>
</dbReference>